<feature type="region of interest" description="Disordered" evidence="1">
    <location>
        <begin position="800"/>
        <end position="968"/>
    </location>
</feature>
<feature type="compositionally biased region" description="Low complexity" evidence="1">
    <location>
        <begin position="860"/>
        <end position="937"/>
    </location>
</feature>
<protein>
    <recommendedName>
        <fullName evidence="5">Elicitor-like transglutaminase</fullName>
    </recommendedName>
</protein>
<reference evidence="3 4" key="1">
    <citation type="submission" date="2018-09" db="EMBL/GenBank/DDBJ databases">
        <title>Genomic investigation of the strawberry pathogen Phytophthora fragariae indicates pathogenicity is determined by transcriptional variation in three key races.</title>
        <authorList>
            <person name="Adams T.M."/>
            <person name="Armitage A.D."/>
            <person name="Sobczyk M.K."/>
            <person name="Bates H.J."/>
            <person name="Dunwell J.M."/>
            <person name="Nellist C.F."/>
            <person name="Harrison R.J."/>
        </authorList>
    </citation>
    <scope>NUCLEOTIDE SEQUENCE [LARGE SCALE GENOMIC DNA]</scope>
    <source>
        <strain evidence="3 4">SCRP324</strain>
    </source>
</reference>
<gene>
    <name evidence="3" type="ORF">PR002_g15808</name>
</gene>
<dbReference type="InterPro" id="IPR053330">
    <property type="entry name" value="Mucin-22-like"/>
</dbReference>
<feature type="signal peptide" evidence="2">
    <location>
        <begin position="1"/>
        <end position="27"/>
    </location>
</feature>
<evidence type="ECO:0000256" key="1">
    <source>
        <dbReference type="SAM" id="MobiDB-lite"/>
    </source>
</evidence>
<name>A0A6A3KNS2_9STRA</name>
<dbReference type="OrthoDB" id="10249031at2759"/>
<dbReference type="Pfam" id="PF16683">
    <property type="entry name" value="TGase_elicitor"/>
    <property type="match status" value="1"/>
</dbReference>
<evidence type="ECO:0000313" key="3">
    <source>
        <dbReference type="EMBL" id="KAE9008752.1"/>
    </source>
</evidence>
<proteinExistence type="predicted"/>
<evidence type="ECO:0000256" key="2">
    <source>
        <dbReference type="SAM" id="SignalP"/>
    </source>
</evidence>
<dbReference type="AlphaFoldDB" id="A0A6A3KNS2"/>
<feature type="compositionally biased region" description="Low complexity" evidence="1">
    <location>
        <begin position="831"/>
        <end position="853"/>
    </location>
</feature>
<evidence type="ECO:0008006" key="5">
    <source>
        <dbReference type="Google" id="ProtNLM"/>
    </source>
</evidence>
<comment type="caution">
    <text evidence="3">The sequence shown here is derived from an EMBL/GenBank/DDBJ whole genome shotgun (WGS) entry which is preliminary data.</text>
</comment>
<dbReference type="GO" id="GO:0016755">
    <property type="term" value="F:aminoacyltransferase activity"/>
    <property type="evidence" value="ECO:0007669"/>
    <property type="project" value="InterPro"/>
</dbReference>
<feature type="compositionally biased region" description="Low complexity" evidence="1">
    <location>
        <begin position="605"/>
        <end position="699"/>
    </location>
</feature>
<feature type="region of interest" description="Disordered" evidence="1">
    <location>
        <begin position="543"/>
        <end position="720"/>
    </location>
</feature>
<keyword evidence="2" id="KW-0732">Signal</keyword>
<sequence length="980" mass="105383">MSSTRTTPPWLGYSVLALALLPSAIRGEAITDSVVTPLGDTASLTHSHPAFGGPMHGKVGNPVVPTPEQNSKAGAARNLEAQLSDIARLEAYFGTSMETNFNVLKDSYSSAVRDVLPWSGDYWATYKDGVNVEWKDGDVSPAEKYAAAFGIDVDAFKDGISLSTGVLSESDSDSACTSDSDCDSGSLCAVREGETGGYCIPTWHGICHAWAAAALFESEPKCDVQKNNVTFHSVDMKALISQLYDGAAIEVVFMGGRFNGPDSPEELDEYGRYVDDARRDINPAFFHIAAANLLAKHSRSFIVDVSSGSQVWNQPVQEFKFLEAEIVDAATLSLDNFGTETYPFDSAFKYLAKCTTRLTWTAESIEDGALTTTGRIEAYTVYEDYEYCLELDENYTIVGGEWLGDSRKDHPDFLWFPAAKPSADTVTDTGIAYADVLDLIEQSLQCLDVTISPDVPDVPSTKTPGSEYTKSPSYTKTPYTKTPATKAPTPSTKTPSATTYAPSTYSPETYAPSTYPPETYAPATYPPETYAPATYPPETYAPSTYSPETYAPSTYAPETYAPSTYSPETYAPETYSPETYAPSTYSPETYAPSTYAPEPTEGPQPSTKTPAPTKTPTPSKTPKATTKTPAPTTKTPKPTTRTPAPTTKTPKPTTKTPKPTTKTPAPYTTAPSTYSPSTYPPTTYAPSTYSPETYSPETYAPSTDAPETYAPSTYSPETYAPETYAPETYAPSTYSPETYAPATYAPETYAPSTYSPETYAPSTYAPETYAPSTYSPETYAPETYAPETYAPSTYSPETYAPSTYAPETYAPSTYSPETYAPETYAPETYAPSTYSPETYAPSTTTPATHTPYPGLICDGETPAPSTTESPSSALSESPSSYPTEAPNATTAAPTPTYSPTSTPTATETTAPTYAPTYAPTATPTYAPTATPTYAPTSTPTPTPTSTPKKTTPASQTSQSASQGKSSSKWYRRLGEFTLWW</sequence>
<feature type="compositionally biased region" description="Low complexity" evidence="1">
    <location>
        <begin position="945"/>
        <end position="968"/>
    </location>
</feature>
<organism evidence="3 4">
    <name type="scientific">Phytophthora rubi</name>
    <dbReference type="NCBI Taxonomy" id="129364"/>
    <lineage>
        <taxon>Eukaryota</taxon>
        <taxon>Sar</taxon>
        <taxon>Stramenopiles</taxon>
        <taxon>Oomycota</taxon>
        <taxon>Peronosporomycetes</taxon>
        <taxon>Peronosporales</taxon>
        <taxon>Peronosporaceae</taxon>
        <taxon>Phytophthora</taxon>
    </lineage>
</organism>
<evidence type="ECO:0000313" key="4">
    <source>
        <dbReference type="Proteomes" id="UP000435112"/>
    </source>
</evidence>
<dbReference type="PANTHER" id="PTHR37000">
    <property type="entry name" value="MUCIN-22"/>
    <property type="match status" value="1"/>
</dbReference>
<dbReference type="EMBL" id="QXFU01001171">
    <property type="protein sequence ID" value="KAE9008752.1"/>
    <property type="molecule type" value="Genomic_DNA"/>
</dbReference>
<dbReference type="Proteomes" id="UP000435112">
    <property type="component" value="Unassembled WGS sequence"/>
</dbReference>
<dbReference type="Gene3D" id="3.30.40.240">
    <property type="entry name" value="Transglutaminase elicitor, body domain"/>
    <property type="match status" value="1"/>
</dbReference>
<dbReference type="PANTHER" id="PTHR37000:SF3">
    <property type="entry name" value="MUCIN-22"/>
    <property type="match status" value="1"/>
</dbReference>
<feature type="chain" id="PRO_5025502207" description="Elicitor-like transglutaminase" evidence="2">
    <location>
        <begin position="28"/>
        <end position="980"/>
    </location>
</feature>
<feature type="compositionally biased region" description="Low complexity" evidence="1">
    <location>
        <begin position="468"/>
        <end position="525"/>
    </location>
</feature>
<dbReference type="InterPro" id="IPR032048">
    <property type="entry name" value="TGase_elicitor"/>
</dbReference>
<accession>A0A6A3KNS2</accession>
<feature type="region of interest" description="Disordered" evidence="1">
    <location>
        <begin position="451"/>
        <end position="525"/>
    </location>
</feature>